<comment type="catalytic activity">
    <reaction evidence="6">
        <text>an aromatic L-alpha-amino acid + 2-oxoglutarate = an aromatic oxo-acid + L-glutamate</text>
        <dbReference type="Rhea" id="RHEA:17533"/>
        <dbReference type="ChEBI" id="CHEBI:16810"/>
        <dbReference type="ChEBI" id="CHEBI:29985"/>
        <dbReference type="ChEBI" id="CHEBI:73309"/>
        <dbReference type="ChEBI" id="CHEBI:84824"/>
        <dbReference type="EC" id="2.6.1.57"/>
    </reaction>
</comment>
<organism evidence="8 9">
    <name type="scientific">Arthrobacter mobilis</name>
    <dbReference type="NCBI Taxonomy" id="2724944"/>
    <lineage>
        <taxon>Bacteria</taxon>
        <taxon>Bacillati</taxon>
        <taxon>Actinomycetota</taxon>
        <taxon>Actinomycetes</taxon>
        <taxon>Micrococcales</taxon>
        <taxon>Micrococcaceae</taxon>
        <taxon>Arthrobacter</taxon>
    </lineage>
</organism>
<dbReference type="PANTHER" id="PTHR43643">
    <property type="entry name" value="HISTIDINOL-PHOSPHATE AMINOTRANSFERASE 2"/>
    <property type="match status" value="1"/>
</dbReference>
<dbReference type="SUPFAM" id="SSF53383">
    <property type="entry name" value="PLP-dependent transferases"/>
    <property type="match status" value="1"/>
</dbReference>
<sequence>MALGHRTGLELVPAYKQGKAPEPGAGGGAFKLSSNENPYPPLPSVHRAVVEAAADLNIYPDMAAPELTALVADRFDVPASSIVFGAGSVEVASQLIHAVASPGDEVVFAWRSFEAYPALVRVAGCVPVPVPLDDAGGHDLPAMARAVTGRTRLVFVCNPNNPTGTVTTTAALEEFLAAVPAGVLVVIDEAYVHFNDDPDSPAGVEFFKRYPNVAVLHTFSKAYGLAGLRLGYAIAPAEVAANLRKVAVPFGVTALAQRAGTASLAAEAELQERVDVLIRERRRVHAALVEAGLPVLPSRANFLWIAAGGRTAELNQVLEEHGLAARAFDGEGIRVSIGTPAANDALIRAAAACRNALAESHV</sequence>
<evidence type="ECO:0000256" key="6">
    <source>
        <dbReference type="HAMAP-Rule" id="MF_01513"/>
    </source>
</evidence>
<dbReference type="InterPro" id="IPR015421">
    <property type="entry name" value="PyrdxlP-dep_Trfase_major"/>
</dbReference>
<evidence type="ECO:0000259" key="7">
    <source>
        <dbReference type="Pfam" id="PF00155"/>
    </source>
</evidence>
<dbReference type="InterPro" id="IPR024892">
    <property type="entry name" value="ArAT"/>
</dbReference>
<dbReference type="GO" id="GO:0030170">
    <property type="term" value="F:pyridoxal phosphate binding"/>
    <property type="evidence" value="ECO:0007669"/>
    <property type="project" value="UniProtKB-UniRule"/>
</dbReference>
<dbReference type="HAMAP" id="MF_01513">
    <property type="entry name" value="Phe_aminotrans_2"/>
    <property type="match status" value="1"/>
</dbReference>
<comment type="function">
    <text evidence="6">Aminotransferase that catalyzes the conversion of aromatic amino acids and 2-oxoglutarate into corresponding aromatic oxo acids and L-glutamate.</text>
</comment>
<dbReference type="Pfam" id="PF00155">
    <property type="entry name" value="Aminotran_1_2"/>
    <property type="match status" value="1"/>
</dbReference>
<dbReference type="NCBIfam" id="NF002878">
    <property type="entry name" value="PRK03321.1"/>
    <property type="match status" value="1"/>
</dbReference>
<keyword evidence="9" id="KW-1185">Reference proteome</keyword>
<dbReference type="InterPro" id="IPR015424">
    <property type="entry name" value="PyrdxlP-dep_Trfase"/>
</dbReference>
<dbReference type="InterPro" id="IPR004839">
    <property type="entry name" value="Aminotransferase_I/II_large"/>
</dbReference>
<evidence type="ECO:0000256" key="5">
    <source>
        <dbReference type="ARBA" id="ARBA00022898"/>
    </source>
</evidence>
<feature type="domain" description="Aminotransferase class I/classII large" evidence="7">
    <location>
        <begin position="30"/>
        <end position="348"/>
    </location>
</feature>
<dbReference type="NCBIfam" id="TIGR01141">
    <property type="entry name" value="hisC"/>
    <property type="match status" value="1"/>
</dbReference>
<dbReference type="RefSeq" id="WP_168488714.1">
    <property type="nucleotide sequence ID" value="NZ_JAAZSQ010000024.1"/>
</dbReference>
<evidence type="ECO:0000256" key="2">
    <source>
        <dbReference type="ARBA" id="ARBA00011738"/>
    </source>
</evidence>
<dbReference type="Proteomes" id="UP000544090">
    <property type="component" value="Unassembled WGS sequence"/>
</dbReference>
<dbReference type="PROSITE" id="PS00599">
    <property type="entry name" value="AA_TRANSFER_CLASS_2"/>
    <property type="match status" value="1"/>
</dbReference>
<comment type="caution">
    <text evidence="8">The sequence shown here is derived from an EMBL/GenBank/DDBJ whole genome shotgun (WGS) entry which is preliminary data.</text>
</comment>
<gene>
    <name evidence="8" type="primary">hisC</name>
    <name evidence="6" type="synonym">pat</name>
    <name evidence="8" type="ORF">HGG74_18310</name>
</gene>
<dbReference type="InterPro" id="IPR015422">
    <property type="entry name" value="PyrdxlP-dep_Trfase_small"/>
</dbReference>
<dbReference type="Gene3D" id="3.40.640.10">
    <property type="entry name" value="Type I PLP-dependent aspartate aminotransferase-like (Major domain)"/>
    <property type="match status" value="1"/>
</dbReference>
<feature type="modified residue" description="N6-(pyridoxal phosphate)lysine" evidence="6">
    <location>
        <position position="221"/>
    </location>
</feature>
<comment type="subunit">
    <text evidence="2 6">Homodimer.</text>
</comment>
<keyword evidence="3 6" id="KW-0032">Aminotransferase</keyword>
<comment type="similarity">
    <text evidence="6">Belongs to the class-II pyridoxal-phosphate-dependent aminotransferase family.</text>
</comment>
<evidence type="ECO:0000313" key="8">
    <source>
        <dbReference type="EMBL" id="NKX56442.1"/>
    </source>
</evidence>
<evidence type="ECO:0000256" key="4">
    <source>
        <dbReference type="ARBA" id="ARBA00022679"/>
    </source>
</evidence>
<dbReference type="EC" id="2.6.1.57" evidence="6"/>
<dbReference type="PANTHER" id="PTHR43643:SF3">
    <property type="entry name" value="HISTIDINOL-PHOSPHATE AMINOTRANSFERASE"/>
    <property type="match status" value="1"/>
</dbReference>
<dbReference type="GO" id="GO:0004400">
    <property type="term" value="F:histidinol-phosphate transaminase activity"/>
    <property type="evidence" value="ECO:0007669"/>
    <property type="project" value="InterPro"/>
</dbReference>
<dbReference type="GO" id="GO:0000105">
    <property type="term" value="P:L-histidine biosynthetic process"/>
    <property type="evidence" value="ECO:0007669"/>
    <property type="project" value="InterPro"/>
</dbReference>
<dbReference type="CDD" id="cd00609">
    <property type="entry name" value="AAT_like"/>
    <property type="match status" value="1"/>
</dbReference>
<dbReference type="AlphaFoldDB" id="A0A7X6K783"/>
<dbReference type="InterPro" id="IPR050106">
    <property type="entry name" value="HistidinolP_aminotransfase"/>
</dbReference>
<name>A0A7X6K783_9MICC</name>
<reference evidence="8 9" key="1">
    <citation type="submission" date="2020-04" db="EMBL/GenBank/DDBJ databases">
        <title>Arthrobacter sp. nov.</title>
        <authorList>
            <person name="Liu S."/>
        </authorList>
    </citation>
    <scope>NUCLEOTIDE SEQUENCE [LARGE SCALE GENOMIC DNA]</scope>
    <source>
        <strain evidence="8 9">E918</strain>
    </source>
</reference>
<keyword evidence="5 6" id="KW-0663">Pyridoxal phosphate</keyword>
<dbReference type="HAMAP" id="MF_01023">
    <property type="entry name" value="HisC_aminotrans_2"/>
    <property type="match status" value="1"/>
</dbReference>
<evidence type="ECO:0000313" key="9">
    <source>
        <dbReference type="Proteomes" id="UP000544090"/>
    </source>
</evidence>
<accession>A0A7X6K783</accession>
<evidence type="ECO:0000256" key="3">
    <source>
        <dbReference type="ARBA" id="ARBA00022576"/>
    </source>
</evidence>
<comment type="cofactor">
    <cofactor evidence="1 6">
        <name>pyridoxal 5'-phosphate</name>
        <dbReference type="ChEBI" id="CHEBI:597326"/>
    </cofactor>
</comment>
<dbReference type="EMBL" id="JAAZSQ010000024">
    <property type="protein sequence ID" value="NKX56442.1"/>
    <property type="molecule type" value="Genomic_DNA"/>
</dbReference>
<protein>
    <recommendedName>
        <fullName evidence="6">Aromatic amino acid aminotransferase</fullName>
        <shortName evidence="6">ArAT</shortName>
        <ecNumber evidence="6">2.6.1.57</ecNumber>
    </recommendedName>
</protein>
<evidence type="ECO:0000256" key="1">
    <source>
        <dbReference type="ARBA" id="ARBA00001933"/>
    </source>
</evidence>
<proteinExistence type="inferred from homology"/>
<keyword evidence="4 6" id="KW-0808">Transferase</keyword>
<dbReference type="Gene3D" id="3.90.1150.10">
    <property type="entry name" value="Aspartate Aminotransferase, domain 1"/>
    <property type="match status" value="1"/>
</dbReference>
<dbReference type="InterPro" id="IPR001917">
    <property type="entry name" value="Aminotrans_II_pyridoxalP_BS"/>
</dbReference>
<dbReference type="GO" id="GO:0008793">
    <property type="term" value="F:aromatic-amino-acid transaminase activity"/>
    <property type="evidence" value="ECO:0007669"/>
    <property type="project" value="UniProtKB-UniRule"/>
</dbReference>
<dbReference type="InterPro" id="IPR005861">
    <property type="entry name" value="HisP_aminotrans"/>
</dbReference>